<evidence type="ECO:0000313" key="2">
    <source>
        <dbReference type="Proteomes" id="UP000001434"/>
    </source>
</evidence>
<dbReference type="Proteomes" id="UP000001434">
    <property type="component" value="Segment"/>
</dbReference>
<dbReference type="EMBL" id="CP000622">
    <property type="protein sequence ID" value="ABO60700.1"/>
    <property type="molecule type" value="Genomic_DNA"/>
</dbReference>
<dbReference type="GeneID" id="4960776"/>
<proteinExistence type="predicted"/>
<protein>
    <submittedName>
        <fullName evidence="1">Gp36</fullName>
    </submittedName>
</protein>
<keyword evidence="2" id="KW-1185">Reference proteome</keyword>
<dbReference type="Pfam" id="PF11363">
    <property type="entry name" value="DUF3164"/>
    <property type="match status" value="1"/>
</dbReference>
<sequence length="221" mass="25244">MDELVNLQTFSNWEQHMEQKQIPNGYWQDAKGCLIPESMIKPIDRERDRLVRELADEAKTRSKGLVDLKARIFGDISAFIDLSAEEYGSKVGGKKGNVTLYSFDGRYRIQRAIQDRIAFDERLQAAKSMIDECLRDWTTDARPEIQAIVTQAFATDKEGQINTGRVLALRRLDITDPRWLEAMRAIGEALQVIGSKSYVRVYERVGDTDQYVQIPLDIANA</sequence>
<reference evidence="1 2" key="1">
    <citation type="submission" date="2007-03" db="EMBL/GenBank/DDBJ databases">
        <authorList>
            <person name="DeShazer D."/>
            <person name="Ronning C.M."/>
            <person name="Brinkac L.M."/>
            <person name="Nierman W.C."/>
        </authorList>
    </citation>
    <scope>NUCLEOTIDE SEQUENCE [LARGE SCALE GENOMIC DNA]</scope>
</reference>
<name>A4JWM8_9CAUD</name>
<accession>A4JWM8</accession>
<dbReference type="InterPro" id="IPR021505">
    <property type="entry name" value="Phage_B3_Orf6"/>
</dbReference>
<gene>
    <name evidence="1" type="ORF">BTHphiE255_0036</name>
</gene>
<dbReference type="RefSeq" id="YP_001111236.1">
    <property type="nucleotide sequence ID" value="NC_009237.1"/>
</dbReference>
<organism evidence="1 2">
    <name type="scientific">Burkholderia phage phiE255</name>
    <dbReference type="NCBI Taxonomy" id="2883942"/>
    <lineage>
        <taxon>Viruses</taxon>
        <taxon>Duplodnaviria</taxon>
        <taxon>Heunggongvirae</taxon>
        <taxon>Uroviricota</taxon>
        <taxon>Caudoviricetes</taxon>
        <taxon>Bcepmuvirus</taxon>
        <taxon>Bcepmuvirus E255</taxon>
    </lineage>
</organism>
<dbReference type="KEGG" id="vg:4960776"/>
<evidence type="ECO:0000313" key="1">
    <source>
        <dbReference type="EMBL" id="ABO60700.1"/>
    </source>
</evidence>